<accession>A0AAV3NNY8</accession>
<dbReference type="PANTHER" id="PTHR31639">
    <property type="entry name" value="F-BOX PROTEIN-LIKE"/>
    <property type="match status" value="1"/>
</dbReference>
<feature type="domain" description="F-box/LRR-repeat protein 15/At3g58940/PEG3-like LRR" evidence="1">
    <location>
        <begin position="74"/>
        <end position="281"/>
    </location>
</feature>
<evidence type="ECO:0000259" key="1">
    <source>
        <dbReference type="Pfam" id="PF24758"/>
    </source>
</evidence>
<protein>
    <recommendedName>
        <fullName evidence="1">F-box/LRR-repeat protein 15/At3g58940/PEG3-like LRR domain-containing protein</fullName>
    </recommendedName>
</protein>
<dbReference type="InterPro" id="IPR032675">
    <property type="entry name" value="LRR_dom_sf"/>
</dbReference>
<proteinExistence type="predicted"/>
<name>A0AAV3NNY8_LITER</name>
<keyword evidence="3" id="KW-1185">Reference proteome</keyword>
<dbReference type="InterPro" id="IPR055411">
    <property type="entry name" value="LRR_FXL15/At3g58940/PEG3-like"/>
</dbReference>
<dbReference type="EMBL" id="BAABME010015325">
    <property type="protein sequence ID" value="GAA0140612.1"/>
    <property type="molecule type" value="Genomic_DNA"/>
</dbReference>
<dbReference type="AlphaFoldDB" id="A0AAV3NNY8"/>
<sequence length="298" mass="34515">MLRLQARHFDMISNLPDAVKDEILMKLPTIDADAARSKVTMILLQLMLNHEGPVLKFTLSIPGFESCSIIDNLILFLSRNNIEDFTLQMWEDHYSLPASIFKCQLLRHLQLEGCSVSNTRELKGFSRLTTLVLIDIIISDEALRSLISESPLLESLELRMTHNLDIYIDAPNLRKFSFEGFARLMSLQLMPLVASVSIKLDHIGTEPCKECSLTQFFQTMPAIEYLYLDYGMIKKFYMKEPKLCTTLVHLQYLDLNLMSFDEMEFQFTLCLLRSFPNLKSVEIEIKFFFLLFTGLRRT</sequence>
<dbReference type="Gene3D" id="3.80.10.10">
    <property type="entry name" value="Ribonuclease Inhibitor"/>
    <property type="match status" value="1"/>
</dbReference>
<dbReference type="Proteomes" id="UP001454036">
    <property type="component" value="Unassembled WGS sequence"/>
</dbReference>
<comment type="caution">
    <text evidence="2">The sequence shown here is derived from an EMBL/GenBank/DDBJ whole genome shotgun (WGS) entry which is preliminary data.</text>
</comment>
<reference evidence="2 3" key="1">
    <citation type="submission" date="2024-01" db="EMBL/GenBank/DDBJ databases">
        <title>The complete chloroplast genome sequence of Lithospermum erythrorhizon: insights into the phylogenetic relationship among Boraginaceae species and the maternal lineages of purple gromwells.</title>
        <authorList>
            <person name="Okada T."/>
            <person name="Watanabe K."/>
        </authorList>
    </citation>
    <scope>NUCLEOTIDE SEQUENCE [LARGE SCALE GENOMIC DNA]</scope>
</reference>
<dbReference type="PANTHER" id="PTHR31639:SF310">
    <property type="entry name" value="F-BOX DOMAIN-CONTAINING PROTEIN"/>
    <property type="match status" value="1"/>
</dbReference>
<gene>
    <name evidence="2" type="ORF">LIER_35266</name>
</gene>
<dbReference type="Pfam" id="PF24758">
    <property type="entry name" value="LRR_At5g56370"/>
    <property type="match status" value="1"/>
</dbReference>
<evidence type="ECO:0000313" key="3">
    <source>
        <dbReference type="Proteomes" id="UP001454036"/>
    </source>
</evidence>
<dbReference type="SUPFAM" id="SSF52047">
    <property type="entry name" value="RNI-like"/>
    <property type="match status" value="1"/>
</dbReference>
<evidence type="ECO:0000313" key="2">
    <source>
        <dbReference type="EMBL" id="GAA0140612.1"/>
    </source>
</evidence>
<organism evidence="2 3">
    <name type="scientific">Lithospermum erythrorhizon</name>
    <name type="common">Purple gromwell</name>
    <name type="synonym">Lithospermum officinale var. erythrorhizon</name>
    <dbReference type="NCBI Taxonomy" id="34254"/>
    <lineage>
        <taxon>Eukaryota</taxon>
        <taxon>Viridiplantae</taxon>
        <taxon>Streptophyta</taxon>
        <taxon>Embryophyta</taxon>
        <taxon>Tracheophyta</taxon>
        <taxon>Spermatophyta</taxon>
        <taxon>Magnoliopsida</taxon>
        <taxon>eudicotyledons</taxon>
        <taxon>Gunneridae</taxon>
        <taxon>Pentapetalae</taxon>
        <taxon>asterids</taxon>
        <taxon>lamiids</taxon>
        <taxon>Boraginales</taxon>
        <taxon>Boraginaceae</taxon>
        <taxon>Boraginoideae</taxon>
        <taxon>Lithospermeae</taxon>
        <taxon>Lithospermum</taxon>
    </lineage>
</organism>